<evidence type="ECO:0000313" key="3">
    <source>
        <dbReference type="Proteomes" id="UP000046067"/>
    </source>
</evidence>
<gene>
    <name evidence="2" type="ORF">ERS013201_03192</name>
</gene>
<accession>A0A655ZEX1</accession>
<feature type="transmembrane region" description="Helical" evidence="1">
    <location>
        <begin position="20"/>
        <end position="38"/>
    </location>
</feature>
<proteinExistence type="predicted"/>
<keyword evidence="1" id="KW-0472">Membrane</keyword>
<keyword evidence="1" id="KW-0812">Transmembrane</keyword>
<organism evidence="2 3">
    <name type="scientific">Vibrio cholerae</name>
    <dbReference type="NCBI Taxonomy" id="666"/>
    <lineage>
        <taxon>Bacteria</taxon>
        <taxon>Pseudomonadati</taxon>
        <taxon>Pseudomonadota</taxon>
        <taxon>Gammaproteobacteria</taxon>
        <taxon>Vibrionales</taxon>
        <taxon>Vibrionaceae</taxon>
        <taxon>Vibrio</taxon>
    </lineage>
</organism>
<evidence type="ECO:0000313" key="2">
    <source>
        <dbReference type="EMBL" id="CSC66048.1"/>
    </source>
</evidence>
<reference evidence="2 3" key="1">
    <citation type="submission" date="2015-07" db="EMBL/GenBank/DDBJ databases">
        <authorList>
            <consortium name="Pathogen Informatics"/>
        </authorList>
    </citation>
    <scope>NUCLEOTIDE SEQUENCE [LARGE SCALE GENOMIC DNA]</scope>
    <source>
        <strain evidence="2 3">A325</strain>
    </source>
</reference>
<keyword evidence="1" id="KW-1133">Transmembrane helix</keyword>
<dbReference type="EMBL" id="CWQJ01000026">
    <property type="protein sequence ID" value="CSC66048.1"/>
    <property type="molecule type" value="Genomic_DNA"/>
</dbReference>
<dbReference type="Proteomes" id="UP000046067">
    <property type="component" value="Unassembled WGS sequence"/>
</dbReference>
<evidence type="ECO:0000256" key="1">
    <source>
        <dbReference type="SAM" id="Phobius"/>
    </source>
</evidence>
<name>A0A655ZEX1_VIBCL</name>
<dbReference type="AlphaFoldDB" id="A0A655ZEX1"/>
<protein>
    <submittedName>
        <fullName evidence="2">Uncharacterized protein</fullName>
    </submittedName>
</protein>
<sequence length="45" mass="5217">MLFDGKPIFRDVLKGVLMDLFMNLLLAFSIVLWIDALCDQLFGRK</sequence>